<dbReference type="AlphaFoldDB" id="A0A2S5VPR4"/>
<dbReference type="SUPFAM" id="SSF51735">
    <property type="entry name" value="NAD(P)-binding Rossmann-fold domains"/>
    <property type="match status" value="1"/>
</dbReference>
<dbReference type="InterPro" id="IPR036291">
    <property type="entry name" value="NAD(P)-bd_dom_sf"/>
</dbReference>
<accession>A0A2S5VPR4</accession>
<dbReference type="InterPro" id="IPR011032">
    <property type="entry name" value="GroES-like_sf"/>
</dbReference>
<proteinExistence type="predicted"/>
<sequence>MSPSSSPAPLRTTRVVLPGVVDPSGLRVEEAAVDHPGRGRVLVRVEATGVSYAEQSMRLGRYPGQPPFPFTPGYDLVGRVVEVGPGGDASLVGRRVAVMTKTGAWSGYAVVRERDAIPVPEGVSPEQAEAVTVNGVTAWQMLHRTARVERGGTVLLFGASGGVGGILIQLAHHAGIRVIGAASPRHHDALRAVGVVPVDYADPDLARVVRELAPGGVDAVFDNIGGATTRLAWSLLAPGGALVVYSIISALRGSGSIWPPFLRALAQVLAWDALPTGRRAAFYDLWAGHSTRPRRFRAHLEHDLGRVLALVAEGTVTASIAARFPLADAGAALALAESRTVAGKVILTP</sequence>
<dbReference type="SMART" id="SM00829">
    <property type="entry name" value="PKS_ER"/>
    <property type="match status" value="1"/>
</dbReference>
<dbReference type="GO" id="GO:0016491">
    <property type="term" value="F:oxidoreductase activity"/>
    <property type="evidence" value="ECO:0007669"/>
    <property type="project" value="InterPro"/>
</dbReference>
<dbReference type="Pfam" id="PF13602">
    <property type="entry name" value="ADH_zinc_N_2"/>
    <property type="match status" value="1"/>
</dbReference>
<dbReference type="PANTHER" id="PTHR43677:SF4">
    <property type="entry name" value="QUINONE OXIDOREDUCTASE-LIKE PROTEIN 2"/>
    <property type="match status" value="1"/>
</dbReference>
<dbReference type="EMBL" id="PSXY01000031">
    <property type="protein sequence ID" value="PPF65163.1"/>
    <property type="molecule type" value="Genomic_DNA"/>
</dbReference>
<name>A0A2S5VPR4_9MICO</name>
<gene>
    <name evidence="2" type="ORF">C5E16_13930</name>
</gene>
<dbReference type="InterPro" id="IPR020843">
    <property type="entry name" value="ER"/>
</dbReference>
<dbReference type="InterPro" id="IPR051397">
    <property type="entry name" value="Zn-ADH-like_protein"/>
</dbReference>
<comment type="caution">
    <text evidence="2">The sequence shown here is derived from an EMBL/GenBank/DDBJ whole genome shotgun (WGS) entry which is preliminary data.</text>
</comment>
<protein>
    <submittedName>
        <fullName evidence="2">NADPH:quinone reductase</fullName>
    </submittedName>
</protein>
<dbReference type="RefSeq" id="WP_104291152.1">
    <property type="nucleotide sequence ID" value="NZ_PSXY01000031.1"/>
</dbReference>
<dbReference type="Proteomes" id="UP000239241">
    <property type="component" value="Unassembled WGS sequence"/>
</dbReference>
<dbReference type="SUPFAM" id="SSF50129">
    <property type="entry name" value="GroES-like"/>
    <property type="match status" value="1"/>
</dbReference>
<dbReference type="InterPro" id="IPR013154">
    <property type="entry name" value="ADH-like_N"/>
</dbReference>
<evidence type="ECO:0000313" key="2">
    <source>
        <dbReference type="EMBL" id="PPF65163.1"/>
    </source>
</evidence>
<dbReference type="Pfam" id="PF08240">
    <property type="entry name" value="ADH_N"/>
    <property type="match status" value="1"/>
</dbReference>
<evidence type="ECO:0000313" key="3">
    <source>
        <dbReference type="Proteomes" id="UP000239241"/>
    </source>
</evidence>
<feature type="domain" description="Enoyl reductase (ER)" evidence="1">
    <location>
        <begin position="19"/>
        <end position="347"/>
    </location>
</feature>
<organism evidence="2 3">
    <name type="scientific">Clavibacter michiganensis</name>
    <dbReference type="NCBI Taxonomy" id="28447"/>
    <lineage>
        <taxon>Bacteria</taxon>
        <taxon>Bacillati</taxon>
        <taxon>Actinomycetota</taxon>
        <taxon>Actinomycetes</taxon>
        <taxon>Micrococcales</taxon>
        <taxon>Microbacteriaceae</taxon>
        <taxon>Clavibacter</taxon>
    </lineage>
</organism>
<reference evidence="2 3" key="1">
    <citation type="submission" date="2018-02" db="EMBL/GenBank/DDBJ databases">
        <title>Bacteriophage NCPPB3778 and a type I-E CRISPR drive the evolution of the US Biological Select Agent, Rathayibacter toxicus.</title>
        <authorList>
            <person name="Davis E.W.II."/>
            <person name="Tabima J.F."/>
            <person name="Weisberg A.J."/>
            <person name="Lopes L.D."/>
            <person name="Wiseman M.S."/>
            <person name="Wiseman M.S."/>
            <person name="Pupko T."/>
            <person name="Belcher M.S."/>
            <person name="Sechler A.J."/>
            <person name="Tancos M.A."/>
            <person name="Schroeder B.K."/>
            <person name="Murray T.D."/>
            <person name="Luster D.G."/>
            <person name="Schneider W.L."/>
            <person name="Rogers E."/>
            <person name="Andreote F.D."/>
            <person name="Grunwald N.J."/>
            <person name="Putnam M.L."/>
            <person name="Chang J.H."/>
        </authorList>
    </citation>
    <scope>NUCLEOTIDE SEQUENCE [LARGE SCALE GENOMIC DNA]</scope>
    <source>
        <strain evidence="2 3">AY1B3</strain>
    </source>
</reference>
<dbReference type="Gene3D" id="3.40.50.720">
    <property type="entry name" value="NAD(P)-binding Rossmann-like Domain"/>
    <property type="match status" value="1"/>
</dbReference>
<dbReference type="Gene3D" id="3.90.180.10">
    <property type="entry name" value="Medium-chain alcohol dehydrogenases, catalytic domain"/>
    <property type="match status" value="1"/>
</dbReference>
<dbReference type="PANTHER" id="PTHR43677">
    <property type="entry name" value="SHORT-CHAIN DEHYDROGENASE/REDUCTASE"/>
    <property type="match status" value="1"/>
</dbReference>
<evidence type="ECO:0000259" key="1">
    <source>
        <dbReference type="SMART" id="SM00829"/>
    </source>
</evidence>